<name>A0A8S2VH62_9BILA</name>
<dbReference type="Proteomes" id="UP000677228">
    <property type="component" value="Unassembled WGS sequence"/>
</dbReference>
<dbReference type="EMBL" id="CAJNOK010046750">
    <property type="protein sequence ID" value="CAF1584625.1"/>
    <property type="molecule type" value="Genomic_DNA"/>
</dbReference>
<sequence length="77" mass="8625">MHMFPIGRVVYMPLGSATSNTTSFLTPLTSQSQITEHHPPTLIPLHETAHNVNLTPLYNTVLTNLTMCHKCEHLKES</sequence>
<comment type="caution">
    <text evidence="2">The sequence shown here is derived from an EMBL/GenBank/DDBJ whole genome shotgun (WGS) entry which is preliminary data.</text>
</comment>
<evidence type="ECO:0000313" key="2">
    <source>
        <dbReference type="EMBL" id="CAF4385346.1"/>
    </source>
</evidence>
<gene>
    <name evidence="1" type="ORF">OVA965_LOCUS41174</name>
    <name evidence="2" type="ORF">TMI583_LOCUS42753</name>
</gene>
<reference evidence="2" key="1">
    <citation type="submission" date="2021-02" db="EMBL/GenBank/DDBJ databases">
        <authorList>
            <person name="Nowell W R."/>
        </authorList>
    </citation>
    <scope>NUCLEOTIDE SEQUENCE</scope>
</reference>
<protein>
    <submittedName>
        <fullName evidence="2">Uncharacterized protein</fullName>
    </submittedName>
</protein>
<proteinExistence type="predicted"/>
<organism evidence="2 3">
    <name type="scientific">Didymodactylos carnosus</name>
    <dbReference type="NCBI Taxonomy" id="1234261"/>
    <lineage>
        <taxon>Eukaryota</taxon>
        <taxon>Metazoa</taxon>
        <taxon>Spiralia</taxon>
        <taxon>Gnathifera</taxon>
        <taxon>Rotifera</taxon>
        <taxon>Eurotatoria</taxon>
        <taxon>Bdelloidea</taxon>
        <taxon>Philodinida</taxon>
        <taxon>Philodinidae</taxon>
        <taxon>Didymodactylos</taxon>
    </lineage>
</organism>
<accession>A0A8S2VH62</accession>
<dbReference type="AlphaFoldDB" id="A0A8S2VH62"/>
<evidence type="ECO:0000313" key="3">
    <source>
        <dbReference type="Proteomes" id="UP000682733"/>
    </source>
</evidence>
<dbReference type="Proteomes" id="UP000682733">
    <property type="component" value="Unassembled WGS sequence"/>
</dbReference>
<evidence type="ECO:0000313" key="1">
    <source>
        <dbReference type="EMBL" id="CAF1584625.1"/>
    </source>
</evidence>
<dbReference type="EMBL" id="CAJOBA010069941">
    <property type="protein sequence ID" value="CAF4385346.1"/>
    <property type="molecule type" value="Genomic_DNA"/>
</dbReference>